<dbReference type="EMBL" id="MDDG01000006">
    <property type="protein sequence ID" value="OQE40006.1"/>
    <property type="molecule type" value="Genomic_DNA"/>
</dbReference>
<dbReference type="AlphaFoldDB" id="A0A1V6UNK4"/>
<dbReference type="Proteomes" id="UP000191500">
    <property type="component" value="Unassembled WGS sequence"/>
</dbReference>
<comment type="caution">
    <text evidence="1">The sequence shown here is derived from an EMBL/GenBank/DDBJ whole genome shotgun (WGS) entry which is preliminary data.</text>
</comment>
<organism evidence="1 2">
    <name type="scientific">Penicillium coprophilum</name>
    <dbReference type="NCBI Taxonomy" id="36646"/>
    <lineage>
        <taxon>Eukaryota</taxon>
        <taxon>Fungi</taxon>
        <taxon>Dikarya</taxon>
        <taxon>Ascomycota</taxon>
        <taxon>Pezizomycotina</taxon>
        <taxon>Eurotiomycetes</taxon>
        <taxon>Eurotiomycetidae</taxon>
        <taxon>Eurotiales</taxon>
        <taxon>Aspergillaceae</taxon>
        <taxon>Penicillium</taxon>
    </lineage>
</organism>
<evidence type="ECO:0000313" key="1">
    <source>
        <dbReference type="EMBL" id="OQE40006.1"/>
    </source>
</evidence>
<proteinExistence type="predicted"/>
<name>A0A1V6UNK4_9EURO</name>
<gene>
    <name evidence="1" type="ORF">PENCOP_c006G01614</name>
</gene>
<reference evidence="2" key="1">
    <citation type="journal article" date="2017" name="Nat. Microbiol.">
        <title>Global analysis of biosynthetic gene clusters reveals vast potential of secondary metabolite production in Penicillium species.</title>
        <authorList>
            <person name="Nielsen J.C."/>
            <person name="Grijseels S."/>
            <person name="Prigent S."/>
            <person name="Ji B."/>
            <person name="Dainat J."/>
            <person name="Nielsen K.F."/>
            <person name="Frisvad J.C."/>
            <person name="Workman M."/>
            <person name="Nielsen J."/>
        </authorList>
    </citation>
    <scope>NUCLEOTIDE SEQUENCE [LARGE SCALE GENOMIC DNA]</scope>
    <source>
        <strain evidence="2">IBT 31321</strain>
    </source>
</reference>
<evidence type="ECO:0000313" key="2">
    <source>
        <dbReference type="Proteomes" id="UP000191500"/>
    </source>
</evidence>
<protein>
    <submittedName>
        <fullName evidence="1">Uncharacterized protein</fullName>
    </submittedName>
</protein>
<sequence length="83" mass="9169">MSFGFTEVYVYSTSTPRELVISSQATEACSRYAIDAPPLTVNDCLKVTLQSKILLECECITHRNKYHNSAGNACCSVFFGEHA</sequence>
<keyword evidence="2" id="KW-1185">Reference proteome</keyword>
<accession>A0A1V6UNK4</accession>